<evidence type="ECO:0000256" key="1">
    <source>
        <dbReference type="SAM" id="MobiDB-lite"/>
    </source>
</evidence>
<feature type="region of interest" description="Disordered" evidence="1">
    <location>
        <begin position="192"/>
        <end position="232"/>
    </location>
</feature>
<dbReference type="EMBL" id="CAXLJM020000102">
    <property type="protein sequence ID" value="CAL8133778.1"/>
    <property type="molecule type" value="Genomic_DNA"/>
</dbReference>
<sequence>MSVFKTLFNSQDKQAMQADRALTDVANGMRNVLGNQQVLLDELTDIRITQQRQDSKMRNLKLRLKDMQRQHSLGRAATVPLDVDALDSDGEFNLQSQPSQLGIPIQQTSGMSSNPPRPSAPPLENDEESDDDREKQPNAYMPRAQAGAQAPLFMFDPLSGVAFPQYHPSKTSPEGFLTEVEEFFILKAETAGKPSDANEGDKQAFQPKNPATTTTGGKPKTGNSWFKSNANDTEKKNVKQSLFCNFCKRVGHTEDQCYRKAHMLNANQMNLQLSQTGESEKAQQLVQPPVAQGQGYNLNMGSQQPQPSTSASARAQLENQQGDRPKWSPFWSPLSSQK</sequence>
<name>A0ABP1RRH6_9HEXA</name>
<evidence type="ECO:0000313" key="3">
    <source>
        <dbReference type="Proteomes" id="UP001642540"/>
    </source>
</evidence>
<organism evidence="2 3">
    <name type="scientific">Orchesella dallaii</name>
    <dbReference type="NCBI Taxonomy" id="48710"/>
    <lineage>
        <taxon>Eukaryota</taxon>
        <taxon>Metazoa</taxon>
        <taxon>Ecdysozoa</taxon>
        <taxon>Arthropoda</taxon>
        <taxon>Hexapoda</taxon>
        <taxon>Collembola</taxon>
        <taxon>Entomobryomorpha</taxon>
        <taxon>Entomobryoidea</taxon>
        <taxon>Orchesellidae</taxon>
        <taxon>Orchesellinae</taxon>
        <taxon>Orchesella</taxon>
    </lineage>
</organism>
<gene>
    <name evidence="2" type="ORF">ODALV1_LOCUS25218</name>
</gene>
<feature type="compositionally biased region" description="Polar residues" evidence="1">
    <location>
        <begin position="104"/>
        <end position="114"/>
    </location>
</feature>
<evidence type="ECO:0000313" key="2">
    <source>
        <dbReference type="EMBL" id="CAL8133778.1"/>
    </source>
</evidence>
<protein>
    <submittedName>
        <fullName evidence="2">Uncharacterized protein</fullName>
    </submittedName>
</protein>
<comment type="caution">
    <text evidence="2">The sequence shown here is derived from an EMBL/GenBank/DDBJ whole genome shotgun (WGS) entry which is preliminary data.</text>
</comment>
<reference evidence="2 3" key="1">
    <citation type="submission" date="2024-08" db="EMBL/GenBank/DDBJ databases">
        <authorList>
            <person name="Cucini C."/>
            <person name="Frati F."/>
        </authorList>
    </citation>
    <scope>NUCLEOTIDE SEQUENCE [LARGE SCALE GENOMIC DNA]</scope>
</reference>
<dbReference type="Proteomes" id="UP001642540">
    <property type="component" value="Unassembled WGS sequence"/>
</dbReference>
<feature type="compositionally biased region" description="Polar residues" evidence="1">
    <location>
        <begin position="275"/>
        <end position="286"/>
    </location>
</feature>
<feature type="compositionally biased region" description="Low complexity" evidence="1">
    <location>
        <begin position="302"/>
        <end position="316"/>
    </location>
</feature>
<feature type="region of interest" description="Disordered" evidence="1">
    <location>
        <begin position="275"/>
        <end position="338"/>
    </location>
</feature>
<keyword evidence="3" id="KW-1185">Reference proteome</keyword>
<proteinExistence type="predicted"/>
<feature type="compositionally biased region" description="Low complexity" evidence="1">
    <location>
        <begin position="207"/>
        <end position="223"/>
    </location>
</feature>
<accession>A0ABP1RRH6</accession>
<feature type="region of interest" description="Disordered" evidence="1">
    <location>
        <begin position="104"/>
        <end position="137"/>
    </location>
</feature>